<name>A0A8B7ZBX7_ACAPL</name>
<evidence type="ECO:0000313" key="4">
    <source>
        <dbReference type="Proteomes" id="UP000694845"/>
    </source>
</evidence>
<dbReference type="RefSeq" id="XP_022100722.1">
    <property type="nucleotide sequence ID" value="XM_022245030.1"/>
</dbReference>
<keyword evidence="4" id="KW-1185">Reference proteome</keyword>
<dbReference type="RefSeq" id="XP_022100721.1">
    <property type="nucleotide sequence ID" value="XM_022245029.1"/>
</dbReference>
<comment type="similarity">
    <text evidence="1">Belongs to the sulfotransferase 1 family.</text>
</comment>
<dbReference type="AlphaFoldDB" id="A0A8B7ZBX7"/>
<evidence type="ECO:0000259" key="3">
    <source>
        <dbReference type="Pfam" id="PF00685"/>
    </source>
</evidence>
<evidence type="ECO:0000256" key="1">
    <source>
        <dbReference type="ARBA" id="ARBA00005771"/>
    </source>
</evidence>
<gene>
    <name evidence="5 6" type="primary">LOC110984649</name>
</gene>
<evidence type="ECO:0000313" key="6">
    <source>
        <dbReference type="RefSeq" id="XP_022100722.1"/>
    </source>
</evidence>
<organism evidence="4 5">
    <name type="scientific">Acanthaster planci</name>
    <name type="common">Crown-of-thorns starfish</name>
    <dbReference type="NCBI Taxonomy" id="133434"/>
    <lineage>
        <taxon>Eukaryota</taxon>
        <taxon>Metazoa</taxon>
        <taxon>Echinodermata</taxon>
        <taxon>Eleutherozoa</taxon>
        <taxon>Asterozoa</taxon>
        <taxon>Asteroidea</taxon>
        <taxon>Valvatacea</taxon>
        <taxon>Valvatida</taxon>
        <taxon>Acanthasteridae</taxon>
        <taxon>Acanthaster</taxon>
    </lineage>
</organism>
<dbReference type="Proteomes" id="UP000694845">
    <property type="component" value="Unplaced"/>
</dbReference>
<dbReference type="GeneID" id="110984649"/>
<dbReference type="Gene3D" id="3.40.50.300">
    <property type="entry name" value="P-loop containing nucleotide triphosphate hydrolases"/>
    <property type="match status" value="1"/>
</dbReference>
<dbReference type="InterPro" id="IPR000863">
    <property type="entry name" value="Sulfotransferase_dom"/>
</dbReference>
<evidence type="ECO:0000313" key="5">
    <source>
        <dbReference type="RefSeq" id="XP_022100721.1"/>
    </source>
</evidence>
<protein>
    <submittedName>
        <fullName evidence="5 6">Sulfotransferase 1A1-like</fullName>
    </submittedName>
</protein>
<feature type="domain" description="Sulfotransferase" evidence="3">
    <location>
        <begin position="40"/>
        <end position="295"/>
    </location>
</feature>
<dbReference type="InterPro" id="IPR027417">
    <property type="entry name" value="P-loop_NTPase"/>
</dbReference>
<dbReference type="OrthoDB" id="205623at2759"/>
<dbReference type="GO" id="GO:0008146">
    <property type="term" value="F:sulfotransferase activity"/>
    <property type="evidence" value="ECO:0007669"/>
    <property type="project" value="InterPro"/>
</dbReference>
<reference evidence="5 6" key="1">
    <citation type="submission" date="2025-04" db="UniProtKB">
        <authorList>
            <consortium name="RefSeq"/>
        </authorList>
    </citation>
    <scope>IDENTIFICATION</scope>
</reference>
<accession>A0A8B7ZBX7</accession>
<dbReference type="SUPFAM" id="SSF52540">
    <property type="entry name" value="P-loop containing nucleoside triphosphate hydrolases"/>
    <property type="match status" value="1"/>
</dbReference>
<sequence length="301" mass="33985">MADKVLPAVAKNYVILRGLPWPPMVTEEALDAIKKLPIRDDDILVATFPKAGTNWLSEICRLVVTDGDMDLACKIHLCHPLEFVHYQGAQAEPSADDRPLYRRVSDWPSPRVLHTHVPIQHLPEEVLTQGKGRVITSVRNPKDSAVSEFHFLNKVRPGAPLSFADSLEENFFTGKGPYGSWFDHVLGYWDRRHEKNQLVLKYEDMKMNTRRAIVQIAGFLGRSLSDDVIDKILALVTVDSMRARFYSSGEEVGNKKAGPLHLLRKGVVGDWKTVFTVAQNETLDKLYRDKMSGSGLTFDFE</sequence>
<dbReference type="PANTHER" id="PTHR11783">
    <property type="entry name" value="SULFOTRANSFERASE SULT"/>
    <property type="match status" value="1"/>
</dbReference>
<evidence type="ECO:0000256" key="2">
    <source>
        <dbReference type="ARBA" id="ARBA00022679"/>
    </source>
</evidence>
<proteinExistence type="inferred from homology"/>
<dbReference type="Pfam" id="PF00685">
    <property type="entry name" value="Sulfotransfer_1"/>
    <property type="match status" value="1"/>
</dbReference>
<keyword evidence="2" id="KW-0808">Transferase</keyword>
<dbReference type="KEGG" id="aplc:110984649"/>